<accession>A0A850PUQ1</accession>
<dbReference type="InterPro" id="IPR018963">
    <property type="entry name" value="Mycophage_D29_Gp19"/>
</dbReference>
<keyword evidence="2" id="KW-1185">Reference proteome</keyword>
<dbReference type="EMBL" id="JABFYL010000035">
    <property type="protein sequence ID" value="NVN51315.1"/>
    <property type="molecule type" value="Genomic_DNA"/>
</dbReference>
<gene>
    <name evidence="1" type="ORF">HLY00_1057</name>
</gene>
<organism evidence="1 2">
    <name type="scientific">Mycolicibacterium hippocampi</name>
    <dbReference type="NCBI Taxonomy" id="659824"/>
    <lineage>
        <taxon>Bacteria</taxon>
        <taxon>Bacillati</taxon>
        <taxon>Actinomycetota</taxon>
        <taxon>Actinomycetes</taxon>
        <taxon>Mycobacteriales</taxon>
        <taxon>Mycobacteriaceae</taxon>
        <taxon>Mycolicibacterium</taxon>
    </lineage>
</organism>
<dbReference type="Proteomes" id="UP000570517">
    <property type="component" value="Unassembled WGS sequence"/>
</dbReference>
<evidence type="ECO:0000313" key="1">
    <source>
        <dbReference type="EMBL" id="NVN51315.1"/>
    </source>
</evidence>
<dbReference type="RefSeq" id="WP_178359644.1">
    <property type="nucleotide sequence ID" value="NZ_JABFYL010000035.1"/>
</dbReference>
<reference evidence="1 2" key="1">
    <citation type="submission" date="2020-05" db="EMBL/GenBank/DDBJ databases">
        <title>Draft genome sequence of Mycobacterium hippocampi DL, isolated from European seabass, Dicentrarchus labrax, reared in fish farms.</title>
        <authorList>
            <person name="Stathopoulou P."/>
            <person name="Asimakis E."/>
            <person name="Tzokas K."/>
            <person name="Batargias C."/>
            <person name="Tsiamis G."/>
        </authorList>
    </citation>
    <scope>NUCLEOTIDE SEQUENCE [LARGE SCALE GENOMIC DNA]</scope>
    <source>
        <strain evidence="1 2">DL</strain>
    </source>
</reference>
<sequence>MSYASPSDVSDRLGRPLSTDEASQVEALLSDAELLITTRIPDLDAKITADELSEQIVIMVESNAVVRLIRNPAGYTSETDGEYTYQVNWRLASGSLMITDHEWSLLGASSGAFAIDVRPRTWFERYYADAPQGVHPFMWGG</sequence>
<comment type="caution">
    <text evidence="1">The sequence shown here is derived from an EMBL/GenBank/DDBJ whole genome shotgun (WGS) entry which is preliminary data.</text>
</comment>
<dbReference type="Pfam" id="PF09355">
    <property type="entry name" value="Phage_Gp19"/>
    <property type="match status" value="1"/>
</dbReference>
<protein>
    <submittedName>
        <fullName evidence="1">Phage protein Pham7</fullName>
    </submittedName>
</protein>
<proteinExistence type="predicted"/>
<evidence type="ECO:0000313" key="2">
    <source>
        <dbReference type="Proteomes" id="UP000570517"/>
    </source>
</evidence>
<dbReference type="AlphaFoldDB" id="A0A850PUQ1"/>
<name>A0A850PUQ1_9MYCO</name>